<evidence type="ECO:0000313" key="3">
    <source>
        <dbReference type="Proteomes" id="UP000239867"/>
    </source>
</evidence>
<dbReference type="GO" id="GO:0008168">
    <property type="term" value="F:methyltransferase activity"/>
    <property type="evidence" value="ECO:0007669"/>
    <property type="project" value="UniProtKB-KW"/>
</dbReference>
<organism evidence="2 3">
    <name type="scientific">Desulfobulbus oralis</name>
    <dbReference type="NCBI Taxonomy" id="1986146"/>
    <lineage>
        <taxon>Bacteria</taxon>
        <taxon>Pseudomonadati</taxon>
        <taxon>Thermodesulfobacteriota</taxon>
        <taxon>Desulfobulbia</taxon>
        <taxon>Desulfobulbales</taxon>
        <taxon>Desulfobulbaceae</taxon>
        <taxon>Desulfobulbus</taxon>
    </lineage>
</organism>
<gene>
    <name evidence="2" type="ORF">CAY53_02470</name>
</gene>
<dbReference type="GO" id="GO:0032259">
    <property type="term" value="P:methylation"/>
    <property type="evidence" value="ECO:0007669"/>
    <property type="project" value="UniProtKB-KW"/>
</dbReference>
<dbReference type="EMBL" id="CP021255">
    <property type="protein sequence ID" value="AVD70480.1"/>
    <property type="molecule type" value="Genomic_DNA"/>
</dbReference>
<reference evidence="2 3" key="1">
    <citation type="journal article" date="2018" name="MBio">
        <title>Insights into the evolution of host association through the isolation and characterization of a novel human periodontal pathobiont, Desulfobulbus oralis.</title>
        <authorList>
            <person name="Cross K.L."/>
            <person name="Chirania P."/>
            <person name="Xiong W."/>
            <person name="Beall C.J."/>
            <person name="Elkins J.G."/>
            <person name="Giannone R.J."/>
            <person name="Griffen A.L."/>
            <person name="Guss A.M."/>
            <person name="Hettich R.L."/>
            <person name="Joshi S.S."/>
            <person name="Mokrzan E.M."/>
            <person name="Martin R.K."/>
            <person name="Zhulin I.B."/>
            <person name="Leys E.J."/>
            <person name="Podar M."/>
        </authorList>
    </citation>
    <scope>NUCLEOTIDE SEQUENCE [LARGE SCALE GENOMIC DNA]</scope>
    <source>
        <strain evidence="2 3">ORNL</strain>
    </source>
</reference>
<protein>
    <submittedName>
        <fullName evidence="2">Methyltransferase</fullName>
    </submittedName>
</protein>
<keyword evidence="3" id="KW-1185">Reference proteome</keyword>
<dbReference type="GO" id="GO:0006779">
    <property type="term" value="P:porphyrin-containing compound biosynthetic process"/>
    <property type="evidence" value="ECO:0007669"/>
    <property type="project" value="InterPro"/>
</dbReference>
<dbReference type="Pfam" id="PF01208">
    <property type="entry name" value="URO-D"/>
    <property type="match status" value="1"/>
</dbReference>
<dbReference type="InterPro" id="IPR000257">
    <property type="entry name" value="Uroporphyrinogen_deCOase"/>
</dbReference>
<proteinExistence type="predicted"/>
<sequence length="350" mass="38547">MPAMTSKQRVQAAFAHQPVDRIPVMILLGESWLIDREKLSFKQMRELGDLGVDLIVSIYEEIHSDSVTSGLGCWTGVLEALGCPIKNTDVGAPIETKPCITDLEKYVAALDHTKIRACLEESEIIQKIMEQTRRLKKAVGESKYVCGQMQGPFSGASMMVDVKAFMILCAKKSPYIKPLLDYLADFYAELGNMYCENGADIVQTCDPCTSGDMISPRMFDQLVVPSLQRMKSQFKGHDRTMVHICGKAGMRIPMIRDLGFDGYSVDAPVELKDSLEQAGPTLTMMGNIHPIEVLRMGRPEDVYKAAMANARIAGLQGGYIMMPGCDLGGMTPTENIQAMYRASCDHAAQA</sequence>
<accession>A0A2L1GLC3</accession>
<dbReference type="AlphaFoldDB" id="A0A2L1GLC3"/>
<keyword evidence="2" id="KW-0489">Methyltransferase</keyword>
<dbReference type="InterPro" id="IPR052024">
    <property type="entry name" value="Methanogen_methyltrans"/>
</dbReference>
<dbReference type="InterPro" id="IPR038071">
    <property type="entry name" value="UROD/MetE-like_sf"/>
</dbReference>
<dbReference type="OrthoDB" id="8555693at2"/>
<feature type="domain" description="Uroporphyrinogen decarboxylase (URO-D)" evidence="1">
    <location>
        <begin position="5"/>
        <end position="342"/>
    </location>
</feature>
<dbReference type="KEGG" id="deo:CAY53_02470"/>
<dbReference type="PANTHER" id="PTHR47099:SF1">
    <property type="entry name" value="METHYLCOBAMIDE:COM METHYLTRANSFERASE MTBA"/>
    <property type="match status" value="1"/>
</dbReference>
<evidence type="ECO:0000259" key="1">
    <source>
        <dbReference type="Pfam" id="PF01208"/>
    </source>
</evidence>
<dbReference type="Gene3D" id="3.20.20.210">
    <property type="match status" value="1"/>
</dbReference>
<dbReference type="RefSeq" id="WP_104935784.1">
    <property type="nucleotide sequence ID" value="NZ_CP021255.1"/>
</dbReference>
<dbReference type="SUPFAM" id="SSF51726">
    <property type="entry name" value="UROD/MetE-like"/>
    <property type="match status" value="1"/>
</dbReference>
<dbReference type="PANTHER" id="PTHR47099">
    <property type="entry name" value="METHYLCOBAMIDE:COM METHYLTRANSFERASE MTBA"/>
    <property type="match status" value="1"/>
</dbReference>
<evidence type="ECO:0000313" key="2">
    <source>
        <dbReference type="EMBL" id="AVD70480.1"/>
    </source>
</evidence>
<dbReference type="GO" id="GO:0004853">
    <property type="term" value="F:uroporphyrinogen decarboxylase activity"/>
    <property type="evidence" value="ECO:0007669"/>
    <property type="project" value="InterPro"/>
</dbReference>
<dbReference type="Proteomes" id="UP000239867">
    <property type="component" value="Chromosome"/>
</dbReference>
<name>A0A2L1GLC3_9BACT</name>
<keyword evidence="2" id="KW-0808">Transferase</keyword>